<dbReference type="SMART" id="SM00871">
    <property type="entry name" value="AraC_E_bind"/>
    <property type="match status" value="1"/>
</dbReference>
<keyword evidence="3" id="KW-1185">Reference proteome</keyword>
<feature type="domain" description="AraC effector-binding" evidence="1">
    <location>
        <begin position="3"/>
        <end position="158"/>
    </location>
</feature>
<dbReference type="InterPro" id="IPR011256">
    <property type="entry name" value="Reg_factor_effector_dom_sf"/>
</dbReference>
<protein>
    <submittedName>
        <fullName evidence="2">AraC family transcriptional regulator</fullName>
    </submittedName>
</protein>
<accession>A0A1T4M926</accession>
<dbReference type="InterPro" id="IPR010499">
    <property type="entry name" value="AraC_E-bd"/>
</dbReference>
<dbReference type="Pfam" id="PF06445">
    <property type="entry name" value="GyrI-like"/>
    <property type="match status" value="1"/>
</dbReference>
<gene>
    <name evidence="2" type="ORF">SAMN04488132_103258</name>
</gene>
<dbReference type="EMBL" id="FUWH01000003">
    <property type="protein sequence ID" value="SJZ63550.1"/>
    <property type="molecule type" value="Genomic_DNA"/>
</dbReference>
<proteinExistence type="predicted"/>
<dbReference type="STRING" id="413434.SAMN04488132_103258"/>
<evidence type="ECO:0000313" key="2">
    <source>
        <dbReference type="EMBL" id="SJZ63550.1"/>
    </source>
</evidence>
<organism evidence="2 3">
    <name type="scientific">Sediminibacterium ginsengisoli</name>
    <dbReference type="NCBI Taxonomy" id="413434"/>
    <lineage>
        <taxon>Bacteria</taxon>
        <taxon>Pseudomonadati</taxon>
        <taxon>Bacteroidota</taxon>
        <taxon>Chitinophagia</taxon>
        <taxon>Chitinophagales</taxon>
        <taxon>Chitinophagaceae</taxon>
        <taxon>Sediminibacterium</taxon>
    </lineage>
</organism>
<evidence type="ECO:0000313" key="3">
    <source>
        <dbReference type="Proteomes" id="UP000190888"/>
    </source>
</evidence>
<name>A0A1T4M926_9BACT</name>
<sequence>MNLIPRIEQLTEKKLAGLSLPMSLADNKTPQLWKSFMPRRKEILHPAGTDLFSLQVYEPDYFSAFRPDRIFIKWAAMEVTDWADLPQNMEAFTLPGGLYAVFDYKGMAGNPAVFSYIFGEWLPGSGYMPDNRPHFEVLGERYRNNDPESEEEIWIPVKLL</sequence>
<dbReference type="RefSeq" id="WP_078830743.1">
    <property type="nucleotide sequence ID" value="NZ_FUWH01000003.1"/>
</dbReference>
<dbReference type="PANTHER" id="PTHR36444:SF2">
    <property type="entry name" value="TRANSCRIPTIONAL REGULATOR PROTEIN YOBU-RELATED"/>
    <property type="match status" value="1"/>
</dbReference>
<dbReference type="SUPFAM" id="SSF55136">
    <property type="entry name" value="Probable bacterial effector-binding domain"/>
    <property type="match status" value="1"/>
</dbReference>
<dbReference type="OrthoDB" id="8560232at2"/>
<evidence type="ECO:0000259" key="1">
    <source>
        <dbReference type="SMART" id="SM00871"/>
    </source>
</evidence>
<dbReference type="InterPro" id="IPR053182">
    <property type="entry name" value="YobU-like_regulator"/>
</dbReference>
<dbReference type="Gene3D" id="3.20.80.10">
    <property type="entry name" value="Regulatory factor, effector binding domain"/>
    <property type="match status" value="1"/>
</dbReference>
<dbReference type="InterPro" id="IPR029442">
    <property type="entry name" value="GyrI-like"/>
</dbReference>
<dbReference type="AlphaFoldDB" id="A0A1T4M926"/>
<dbReference type="PANTHER" id="PTHR36444">
    <property type="entry name" value="TRANSCRIPTIONAL REGULATOR PROTEIN YOBU-RELATED"/>
    <property type="match status" value="1"/>
</dbReference>
<reference evidence="2 3" key="1">
    <citation type="submission" date="2017-02" db="EMBL/GenBank/DDBJ databases">
        <authorList>
            <person name="Peterson S.W."/>
        </authorList>
    </citation>
    <scope>NUCLEOTIDE SEQUENCE [LARGE SCALE GENOMIC DNA]</scope>
    <source>
        <strain evidence="2 3">DSM 22335</strain>
    </source>
</reference>
<dbReference type="Proteomes" id="UP000190888">
    <property type="component" value="Unassembled WGS sequence"/>
</dbReference>